<dbReference type="RefSeq" id="WP_075074225.1">
    <property type="nucleotide sequence ID" value="NZ_DF967972.1"/>
</dbReference>
<evidence type="ECO:0000313" key="2">
    <source>
        <dbReference type="EMBL" id="GAP15017.1"/>
    </source>
</evidence>
<dbReference type="GO" id="GO:0030246">
    <property type="term" value="F:carbohydrate binding"/>
    <property type="evidence" value="ECO:0007669"/>
    <property type="project" value="UniProtKB-KW"/>
</dbReference>
<dbReference type="STRING" id="360412.LARV_02797"/>
<feature type="region of interest" description="Disordered" evidence="1">
    <location>
        <begin position="54"/>
        <end position="93"/>
    </location>
</feature>
<dbReference type="AlphaFoldDB" id="A0A0S7BHE8"/>
<feature type="compositionally biased region" description="Low complexity" evidence="1">
    <location>
        <begin position="54"/>
        <end position="82"/>
    </location>
</feature>
<dbReference type="PROSITE" id="PS51257">
    <property type="entry name" value="PROKAR_LIPOPROTEIN"/>
    <property type="match status" value="1"/>
</dbReference>
<gene>
    <name evidence="2" type="ORF">LARV_02797</name>
</gene>
<dbReference type="Gene3D" id="2.60.120.560">
    <property type="entry name" value="Exo-inulinase, domain 1"/>
    <property type="match status" value="1"/>
</dbReference>
<evidence type="ECO:0000256" key="1">
    <source>
        <dbReference type="SAM" id="MobiDB-lite"/>
    </source>
</evidence>
<sequence>MTRKIFFTSILILLVLIASGCNLPRRSQSSPTPDIVATQVATILAAMPTTDLQASLTPQPATPTTQATSSTPTPSTTPTVSTDDPRSQLGEPTYRDTFKKAGLWGLDEPYDDGHTRIEIQNNHLVLTSYSAEGWMGWRTTFAKSGNTYIEGSFSTGSCSGGDQYGLLFRSNEDTGGDFFAITCDGRYSLSHFDGSQFSSLVNLKEAPAIHSGSNQTNRLGVWLEGNKIRLYVNGALLTETTDDQLSGQGNFGAFIAGLKTANFSVSLSEFDYWELK</sequence>
<dbReference type="OrthoDB" id="163819at2"/>
<accession>A0A0S7BHE8</accession>
<dbReference type="Proteomes" id="UP000055060">
    <property type="component" value="Unassembled WGS sequence"/>
</dbReference>
<protein>
    <submittedName>
        <fullName evidence="2">Concanavalin A-like lectin/glucanases superfamily</fullName>
    </submittedName>
</protein>
<dbReference type="EMBL" id="DF967972">
    <property type="protein sequence ID" value="GAP15017.1"/>
    <property type="molecule type" value="Genomic_DNA"/>
</dbReference>
<name>A0A0S7BHE8_9CHLR</name>
<evidence type="ECO:0000313" key="3">
    <source>
        <dbReference type="Proteomes" id="UP000055060"/>
    </source>
</evidence>
<keyword evidence="3" id="KW-1185">Reference proteome</keyword>
<keyword evidence="2" id="KW-0430">Lectin</keyword>
<organism evidence="2">
    <name type="scientific">Longilinea arvoryzae</name>
    <dbReference type="NCBI Taxonomy" id="360412"/>
    <lineage>
        <taxon>Bacteria</taxon>
        <taxon>Bacillati</taxon>
        <taxon>Chloroflexota</taxon>
        <taxon>Anaerolineae</taxon>
        <taxon>Anaerolineales</taxon>
        <taxon>Anaerolineaceae</taxon>
        <taxon>Longilinea</taxon>
    </lineage>
</organism>
<proteinExistence type="predicted"/>
<reference evidence="2" key="1">
    <citation type="submission" date="2015-07" db="EMBL/GenBank/DDBJ databases">
        <title>Draft Genome Sequences of Anaerolinea thermolimosa IMO-1, Bellilinea caldifistulae GOMI-1, Leptolinea tardivitalis YMTK-2, Levilinea saccharolytica KIBI-1,Longilinea arvoryzae KOME-1, Previously Described as Members of the Anaerolineaceae (Chloroflexi).</title>
        <authorList>
            <person name="Sekiguchi Y."/>
            <person name="Ohashi A."/>
            <person name="Matsuura N."/>
            <person name="Tourlousse M.D."/>
        </authorList>
    </citation>
    <scope>NUCLEOTIDE SEQUENCE [LARGE SCALE GENOMIC DNA]</scope>
    <source>
        <strain evidence="2">KOME-1</strain>
    </source>
</reference>